<dbReference type="Proteomes" id="UP000828941">
    <property type="component" value="Chromosome 2"/>
</dbReference>
<gene>
    <name evidence="1" type="ORF">L6164_002607</name>
</gene>
<evidence type="ECO:0000313" key="1">
    <source>
        <dbReference type="EMBL" id="KAI4353676.1"/>
    </source>
</evidence>
<sequence length="473" mass="55097">MGTAAAAAAASVSASTNYTSGLSKTDHEMIKSHIIDIPKETPALLGSKCCIYSVPDYLRKTNPKAYSPQLISIGPIHYRQKKRMLMEKQKHIYFYFFWDRLAKTHTSEKCQELLGGYKSFLEKNEEHIRYHYSQQFPNIKKDAFVGMMLFDSVFIMELFLRKSSEEDYKDDYMFSKLWVKEGIWLDLLLLENQIPMFVLKKLYETVVLKGNEKTVHATFVDLARQYFKSFYDSSDRTKSSNWKLAMHFTDLVRYSYIPFPKTTSYSGPLKYDDVKSAIQLKKSGICFEASRSGILSDVKFEGRKFFFPLLEYLPMKRFEPRFVIPQLKVELSTESVLRNIIAFEQCHYRNQPQVSNYVSLLDALIETPEDLDFLVANKVLVHQLGSDKEIGLLISDLSKDIATNGNFNTMIDDLNKHHDKKWHRAMTKLRLVYFQDVWRGSSTLVGLLVLFFTFYNFYRSIHPNKPSVKLFTI</sequence>
<organism evidence="1 2">
    <name type="scientific">Bauhinia variegata</name>
    <name type="common">Purple orchid tree</name>
    <name type="synonym">Phanera variegata</name>
    <dbReference type="NCBI Taxonomy" id="167791"/>
    <lineage>
        <taxon>Eukaryota</taxon>
        <taxon>Viridiplantae</taxon>
        <taxon>Streptophyta</taxon>
        <taxon>Embryophyta</taxon>
        <taxon>Tracheophyta</taxon>
        <taxon>Spermatophyta</taxon>
        <taxon>Magnoliopsida</taxon>
        <taxon>eudicotyledons</taxon>
        <taxon>Gunneridae</taxon>
        <taxon>Pentapetalae</taxon>
        <taxon>rosids</taxon>
        <taxon>fabids</taxon>
        <taxon>Fabales</taxon>
        <taxon>Fabaceae</taxon>
        <taxon>Cercidoideae</taxon>
        <taxon>Cercideae</taxon>
        <taxon>Bauhiniinae</taxon>
        <taxon>Bauhinia</taxon>
    </lineage>
</organism>
<reference evidence="1 2" key="1">
    <citation type="journal article" date="2022" name="DNA Res.">
        <title>Chromosomal-level genome assembly of the orchid tree Bauhinia variegata (Leguminosae; Cercidoideae) supports the allotetraploid origin hypothesis of Bauhinia.</title>
        <authorList>
            <person name="Zhong Y."/>
            <person name="Chen Y."/>
            <person name="Zheng D."/>
            <person name="Pang J."/>
            <person name="Liu Y."/>
            <person name="Luo S."/>
            <person name="Meng S."/>
            <person name="Qian L."/>
            <person name="Wei D."/>
            <person name="Dai S."/>
            <person name="Zhou R."/>
        </authorList>
    </citation>
    <scope>NUCLEOTIDE SEQUENCE [LARGE SCALE GENOMIC DNA]</scope>
    <source>
        <strain evidence="1">BV-YZ2020</strain>
    </source>
</reference>
<protein>
    <submittedName>
        <fullName evidence="1">Uncharacterized protein</fullName>
    </submittedName>
</protein>
<name>A0ACB9PYR6_BAUVA</name>
<evidence type="ECO:0000313" key="2">
    <source>
        <dbReference type="Proteomes" id="UP000828941"/>
    </source>
</evidence>
<comment type="caution">
    <text evidence="1">The sequence shown here is derived from an EMBL/GenBank/DDBJ whole genome shotgun (WGS) entry which is preliminary data.</text>
</comment>
<keyword evidence="2" id="KW-1185">Reference proteome</keyword>
<accession>A0ACB9PYR6</accession>
<dbReference type="EMBL" id="CM039427">
    <property type="protein sequence ID" value="KAI4353676.1"/>
    <property type="molecule type" value="Genomic_DNA"/>
</dbReference>
<proteinExistence type="predicted"/>